<keyword evidence="6" id="KW-0675">Receptor</keyword>
<dbReference type="GO" id="GO:0001653">
    <property type="term" value="F:peptide receptor activity"/>
    <property type="evidence" value="ECO:0007669"/>
    <property type="project" value="TreeGrafter"/>
</dbReference>
<organism evidence="12 13">
    <name type="scientific">Aquarana catesbeiana</name>
    <name type="common">American bullfrog</name>
    <name type="synonym">Rana catesbeiana</name>
    <dbReference type="NCBI Taxonomy" id="8400"/>
    <lineage>
        <taxon>Eukaryota</taxon>
        <taxon>Metazoa</taxon>
        <taxon>Chordata</taxon>
        <taxon>Craniata</taxon>
        <taxon>Vertebrata</taxon>
        <taxon>Euteleostomi</taxon>
        <taxon>Amphibia</taxon>
        <taxon>Batrachia</taxon>
        <taxon>Anura</taxon>
        <taxon>Neobatrachia</taxon>
        <taxon>Ranoidea</taxon>
        <taxon>Ranidae</taxon>
        <taxon>Aquarana</taxon>
    </lineage>
</organism>
<reference evidence="13" key="1">
    <citation type="journal article" date="2017" name="Nat. Commun.">
        <title>The North American bullfrog draft genome provides insight into hormonal regulation of long noncoding RNA.</title>
        <authorList>
            <person name="Hammond S.A."/>
            <person name="Warren R.L."/>
            <person name="Vandervalk B.P."/>
            <person name="Kucuk E."/>
            <person name="Khan H."/>
            <person name="Gibb E.A."/>
            <person name="Pandoh P."/>
            <person name="Kirk H."/>
            <person name="Zhao Y."/>
            <person name="Jones M."/>
            <person name="Mungall A.J."/>
            <person name="Coope R."/>
            <person name="Pleasance S."/>
            <person name="Moore R.A."/>
            <person name="Holt R.A."/>
            <person name="Round J.M."/>
            <person name="Ohora S."/>
            <person name="Walle B.V."/>
            <person name="Veldhoen N."/>
            <person name="Helbing C.C."/>
            <person name="Birol I."/>
        </authorList>
    </citation>
    <scope>NUCLEOTIDE SEQUENCE [LARGE SCALE GENOMIC DNA]</scope>
</reference>
<dbReference type="InterPro" id="IPR001245">
    <property type="entry name" value="Ser-Thr/Tyr_kinase_cat_dom"/>
</dbReference>
<evidence type="ECO:0000259" key="11">
    <source>
        <dbReference type="PROSITE" id="PS50011"/>
    </source>
</evidence>
<dbReference type="OrthoDB" id="60033at2759"/>
<keyword evidence="13" id="KW-1185">Reference proteome</keyword>
<comment type="subcellular location">
    <subcellularLocation>
        <location evidence="1">Cell membrane</location>
    </subcellularLocation>
</comment>
<dbReference type="Gene3D" id="1.10.510.10">
    <property type="entry name" value="Transferase(Phosphotransferase) domain 1"/>
    <property type="match status" value="1"/>
</dbReference>
<keyword evidence="4" id="KW-0547">Nucleotide-binding</keyword>
<dbReference type="EC" id="4.6.1.2" evidence="2"/>
<keyword evidence="3" id="KW-0472">Membrane</keyword>
<dbReference type="PANTHER" id="PTHR11920:SF347">
    <property type="entry name" value="GUANYLYL CYCLASE C"/>
    <property type="match status" value="1"/>
</dbReference>
<proteinExistence type="predicted"/>
<keyword evidence="7" id="KW-0325">Glycoprotein</keyword>
<dbReference type="SUPFAM" id="SSF56112">
    <property type="entry name" value="Protein kinase-like (PK-like)"/>
    <property type="match status" value="1"/>
</dbReference>
<dbReference type="GO" id="GO:0005524">
    <property type="term" value="F:ATP binding"/>
    <property type="evidence" value="ECO:0007669"/>
    <property type="project" value="InterPro"/>
</dbReference>
<dbReference type="GO" id="GO:0005886">
    <property type="term" value="C:plasma membrane"/>
    <property type="evidence" value="ECO:0007669"/>
    <property type="project" value="UniProtKB-SubCell"/>
</dbReference>
<evidence type="ECO:0000256" key="10">
    <source>
        <dbReference type="SAM" id="MobiDB-lite"/>
    </source>
</evidence>
<dbReference type="InterPro" id="IPR000719">
    <property type="entry name" value="Prot_kinase_dom"/>
</dbReference>
<evidence type="ECO:0000256" key="4">
    <source>
        <dbReference type="ARBA" id="ARBA00022741"/>
    </source>
</evidence>
<feature type="region of interest" description="Disordered" evidence="10">
    <location>
        <begin position="72"/>
        <end position="122"/>
    </location>
</feature>
<dbReference type="GO" id="GO:0004383">
    <property type="term" value="F:guanylate cyclase activity"/>
    <property type="evidence" value="ECO:0007669"/>
    <property type="project" value="UniProtKB-EC"/>
</dbReference>
<sequence length="152" mass="16752">QAVLNDKISYPDGTFMDWEFKISVMYDIAKGMSYLHSSKTEVHGHLKSTNCVVDSRMVVKITDFLGNTILCPKKETSDGLSNDASNFSDDGPSTSFSSTSTISSSQPQSSQPQSTPNAPRHTVDKPVVCVLVRRTQTDACSEAITRRKRSVW</sequence>
<keyword evidence="3" id="KW-1003">Cell membrane</keyword>
<keyword evidence="8" id="KW-0456">Lyase</keyword>
<evidence type="ECO:0000256" key="2">
    <source>
        <dbReference type="ARBA" id="ARBA00012202"/>
    </source>
</evidence>
<dbReference type="InterPro" id="IPR011009">
    <property type="entry name" value="Kinase-like_dom_sf"/>
</dbReference>
<evidence type="ECO:0000256" key="8">
    <source>
        <dbReference type="ARBA" id="ARBA00023239"/>
    </source>
</evidence>
<dbReference type="GO" id="GO:0004016">
    <property type="term" value="F:adenylate cyclase activity"/>
    <property type="evidence" value="ECO:0007669"/>
    <property type="project" value="TreeGrafter"/>
</dbReference>
<dbReference type="EMBL" id="KV936682">
    <property type="protein sequence ID" value="PIO29693.1"/>
    <property type="molecule type" value="Genomic_DNA"/>
</dbReference>
<gene>
    <name evidence="12" type="ORF">AB205_0083680</name>
</gene>
<feature type="domain" description="Protein kinase" evidence="11">
    <location>
        <begin position="1"/>
        <end position="152"/>
    </location>
</feature>
<name>A0A2G9RR64_AQUCT</name>
<evidence type="ECO:0000256" key="6">
    <source>
        <dbReference type="ARBA" id="ARBA00023170"/>
    </source>
</evidence>
<evidence type="ECO:0000313" key="12">
    <source>
        <dbReference type="EMBL" id="PIO29693.1"/>
    </source>
</evidence>
<evidence type="ECO:0000256" key="9">
    <source>
        <dbReference type="ARBA" id="ARBA00023293"/>
    </source>
</evidence>
<dbReference type="InterPro" id="IPR050401">
    <property type="entry name" value="Cyclic_nucleotide_synthase"/>
</dbReference>
<evidence type="ECO:0000256" key="1">
    <source>
        <dbReference type="ARBA" id="ARBA00004236"/>
    </source>
</evidence>
<evidence type="ECO:0000313" key="13">
    <source>
        <dbReference type="Proteomes" id="UP000228934"/>
    </source>
</evidence>
<feature type="compositionally biased region" description="Polar residues" evidence="10">
    <location>
        <begin position="78"/>
        <end position="88"/>
    </location>
</feature>
<dbReference type="PANTHER" id="PTHR11920">
    <property type="entry name" value="GUANYLYL CYCLASE"/>
    <property type="match status" value="1"/>
</dbReference>
<protein>
    <recommendedName>
        <fullName evidence="2">guanylate cyclase</fullName>
        <ecNumber evidence="2">4.6.1.2</ecNumber>
    </recommendedName>
</protein>
<feature type="non-terminal residue" evidence="12">
    <location>
        <position position="1"/>
    </location>
</feature>
<accession>A0A2G9RR64</accession>
<dbReference type="GO" id="GO:0007168">
    <property type="term" value="P:receptor guanylyl cyclase signaling pathway"/>
    <property type="evidence" value="ECO:0007669"/>
    <property type="project" value="TreeGrafter"/>
</dbReference>
<dbReference type="GO" id="GO:0004672">
    <property type="term" value="F:protein kinase activity"/>
    <property type="evidence" value="ECO:0007669"/>
    <property type="project" value="InterPro"/>
</dbReference>
<dbReference type="Pfam" id="PF07714">
    <property type="entry name" value="PK_Tyr_Ser-Thr"/>
    <property type="match status" value="1"/>
</dbReference>
<evidence type="ECO:0000256" key="3">
    <source>
        <dbReference type="ARBA" id="ARBA00022475"/>
    </source>
</evidence>
<evidence type="ECO:0000256" key="5">
    <source>
        <dbReference type="ARBA" id="ARBA00023134"/>
    </source>
</evidence>
<dbReference type="GO" id="GO:0005525">
    <property type="term" value="F:GTP binding"/>
    <property type="evidence" value="ECO:0007669"/>
    <property type="project" value="UniProtKB-KW"/>
</dbReference>
<keyword evidence="9" id="KW-0141">cGMP biosynthesis</keyword>
<dbReference type="PROSITE" id="PS50011">
    <property type="entry name" value="PROTEIN_KINASE_DOM"/>
    <property type="match status" value="1"/>
</dbReference>
<dbReference type="Proteomes" id="UP000228934">
    <property type="component" value="Unassembled WGS sequence"/>
</dbReference>
<evidence type="ECO:0000256" key="7">
    <source>
        <dbReference type="ARBA" id="ARBA00023180"/>
    </source>
</evidence>
<feature type="compositionally biased region" description="Low complexity" evidence="10">
    <location>
        <begin position="92"/>
        <end position="116"/>
    </location>
</feature>
<keyword evidence="5" id="KW-0342">GTP-binding</keyword>
<dbReference type="AlphaFoldDB" id="A0A2G9RR64"/>